<dbReference type="Pfam" id="PF00071">
    <property type="entry name" value="Ras"/>
    <property type="match status" value="1"/>
</dbReference>
<evidence type="ECO:0000313" key="4">
    <source>
        <dbReference type="Proteomes" id="UP000664203"/>
    </source>
</evidence>
<dbReference type="InterPro" id="IPR020849">
    <property type="entry name" value="Small_GTPase_Ras-type"/>
</dbReference>
<dbReference type="PROSITE" id="PS51421">
    <property type="entry name" value="RAS"/>
    <property type="match status" value="1"/>
</dbReference>
<sequence length="300" mass="33569">MGDQNRIAITICGDGGCGTLSYQSTMQIWQWKWQSLNRVFRKILYHVTACAKSMDARVSHQPFSAAIASCSSYPPYRYDPTIEDSYSTTRTVDGQSYFLSLTDTAGQEEYRGLWAASNLKSDAFLLVYDITAASSLDSLDYFMQMIDIECDHRQDTGGVQPVKLVAGNKCDLKDERVISSRQGLEYARSKGCGFMETSAREMVNIEETFARGFPFLVKYRTKSIQAFLTLIVRRVVAARQNAAGIAAVPAQRNQGLFSQAHSASRTQAFGDKEADNTDFPERPGVKKTKRGGVWARFKCW</sequence>
<evidence type="ECO:0000256" key="2">
    <source>
        <dbReference type="ARBA" id="ARBA00023134"/>
    </source>
</evidence>
<name>A0A8H3F123_9LECA</name>
<dbReference type="GO" id="GO:0016020">
    <property type="term" value="C:membrane"/>
    <property type="evidence" value="ECO:0007669"/>
    <property type="project" value="InterPro"/>
</dbReference>
<dbReference type="SMART" id="SM00175">
    <property type="entry name" value="RAB"/>
    <property type="match status" value="1"/>
</dbReference>
<dbReference type="SUPFAM" id="SSF52540">
    <property type="entry name" value="P-loop containing nucleoside triphosphate hydrolases"/>
    <property type="match status" value="1"/>
</dbReference>
<protein>
    <submittedName>
        <fullName evidence="3">Uncharacterized protein</fullName>
    </submittedName>
</protein>
<dbReference type="GO" id="GO:0005525">
    <property type="term" value="F:GTP binding"/>
    <property type="evidence" value="ECO:0007669"/>
    <property type="project" value="UniProtKB-KW"/>
</dbReference>
<dbReference type="AlphaFoldDB" id="A0A8H3F123"/>
<comment type="caution">
    <text evidence="3">The sequence shown here is derived from an EMBL/GenBank/DDBJ whole genome shotgun (WGS) entry which is preliminary data.</text>
</comment>
<dbReference type="GO" id="GO:0003924">
    <property type="term" value="F:GTPase activity"/>
    <property type="evidence" value="ECO:0007669"/>
    <property type="project" value="InterPro"/>
</dbReference>
<dbReference type="EMBL" id="CAJPDR010000055">
    <property type="protein sequence ID" value="CAF9912456.1"/>
    <property type="molecule type" value="Genomic_DNA"/>
</dbReference>
<accession>A0A8H3F123</accession>
<dbReference type="InterPro" id="IPR027417">
    <property type="entry name" value="P-loop_NTPase"/>
</dbReference>
<reference evidence="3" key="1">
    <citation type="submission" date="2021-03" db="EMBL/GenBank/DDBJ databases">
        <authorList>
            <person name="Tagirdzhanova G."/>
        </authorList>
    </citation>
    <scope>NUCLEOTIDE SEQUENCE</scope>
</reference>
<keyword evidence="4" id="KW-1185">Reference proteome</keyword>
<dbReference type="NCBIfam" id="TIGR00231">
    <property type="entry name" value="small_GTP"/>
    <property type="match status" value="1"/>
</dbReference>
<dbReference type="PROSITE" id="PS51419">
    <property type="entry name" value="RAB"/>
    <property type="match status" value="1"/>
</dbReference>
<dbReference type="InterPro" id="IPR001806">
    <property type="entry name" value="Small_GTPase"/>
</dbReference>
<dbReference type="PRINTS" id="PR00449">
    <property type="entry name" value="RASTRNSFRMNG"/>
</dbReference>
<dbReference type="PANTHER" id="PTHR24070">
    <property type="entry name" value="RAS, DI-RAS, AND RHEB FAMILY MEMBERS OF SMALL GTPASE SUPERFAMILY"/>
    <property type="match status" value="1"/>
</dbReference>
<evidence type="ECO:0000256" key="1">
    <source>
        <dbReference type="ARBA" id="ARBA00022741"/>
    </source>
</evidence>
<dbReference type="SMART" id="SM00173">
    <property type="entry name" value="RAS"/>
    <property type="match status" value="1"/>
</dbReference>
<keyword evidence="2" id="KW-0342">GTP-binding</keyword>
<organism evidence="3 4">
    <name type="scientific">Alectoria fallacina</name>
    <dbReference type="NCBI Taxonomy" id="1903189"/>
    <lineage>
        <taxon>Eukaryota</taxon>
        <taxon>Fungi</taxon>
        <taxon>Dikarya</taxon>
        <taxon>Ascomycota</taxon>
        <taxon>Pezizomycotina</taxon>
        <taxon>Lecanoromycetes</taxon>
        <taxon>OSLEUM clade</taxon>
        <taxon>Lecanoromycetidae</taxon>
        <taxon>Lecanorales</taxon>
        <taxon>Lecanorineae</taxon>
        <taxon>Parmeliaceae</taxon>
        <taxon>Alectoria</taxon>
    </lineage>
</organism>
<dbReference type="Proteomes" id="UP000664203">
    <property type="component" value="Unassembled WGS sequence"/>
</dbReference>
<dbReference type="InterPro" id="IPR005225">
    <property type="entry name" value="Small_GTP-bd"/>
</dbReference>
<dbReference type="OrthoDB" id="265044at2759"/>
<dbReference type="Gene3D" id="3.40.50.300">
    <property type="entry name" value="P-loop containing nucleotide triphosphate hydrolases"/>
    <property type="match status" value="1"/>
</dbReference>
<dbReference type="SMART" id="SM00174">
    <property type="entry name" value="RHO"/>
    <property type="match status" value="1"/>
</dbReference>
<gene>
    <name evidence="3" type="ORF">ALECFALPRED_008120</name>
</gene>
<keyword evidence="1" id="KW-0547">Nucleotide-binding</keyword>
<proteinExistence type="predicted"/>
<dbReference type="GO" id="GO:0007165">
    <property type="term" value="P:signal transduction"/>
    <property type="evidence" value="ECO:0007669"/>
    <property type="project" value="InterPro"/>
</dbReference>
<evidence type="ECO:0000313" key="3">
    <source>
        <dbReference type="EMBL" id="CAF9912456.1"/>
    </source>
</evidence>